<dbReference type="Proteomes" id="UP000094112">
    <property type="component" value="Unassembled WGS sequence"/>
</dbReference>
<dbReference type="RefSeq" id="XP_019038676.1">
    <property type="nucleotide sequence ID" value="XM_019185827.1"/>
</dbReference>
<dbReference type="AlphaFoldDB" id="A0A1E3P1V6"/>
<evidence type="ECO:0000313" key="2">
    <source>
        <dbReference type="EMBL" id="ODQ59469.1"/>
    </source>
</evidence>
<gene>
    <name evidence="2" type="ORF">WICANDRAFT_85020</name>
</gene>
<sequence length="291" mass="33821">MILEQSPKTIEKTDVFKATEERDLMRLTVEEKNRQIGELTEQIEVTVQENIDNYEKILKAEELIKDKLESLNDKKIQLAQSKDKLSSFKNSDPSLPKLQDLFRNVSILSENVDESVLNSIEGMQRLIDEHLGKIHSIQKQIMDAEIALSKEQLRINNEKLKYDELFKQNESLTKQIESIKQSLNDENNSTPEKLKLQNDEEKLKTLMKIWLKITNIEDFKIDDVDGSLKFRFKDYPDHDCLISVDKNHKIAKIHYELVGDEVLNEMVIKSNKAKDPVESVVMNLYKTISDS</sequence>
<name>A0A1E3P1V6_WICAA</name>
<keyword evidence="1" id="KW-0175">Coiled coil</keyword>
<dbReference type="GeneID" id="30203073"/>
<feature type="coiled-coil region" evidence="1">
    <location>
        <begin position="29"/>
        <end position="71"/>
    </location>
</feature>
<keyword evidence="3" id="KW-1185">Reference proteome</keyword>
<feature type="coiled-coil region" evidence="1">
    <location>
        <begin position="155"/>
        <end position="189"/>
    </location>
</feature>
<reference evidence="2 3" key="1">
    <citation type="journal article" date="2016" name="Proc. Natl. Acad. Sci. U.S.A.">
        <title>Comparative genomics of biotechnologically important yeasts.</title>
        <authorList>
            <person name="Riley R."/>
            <person name="Haridas S."/>
            <person name="Wolfe K.H."/>
            <person name="Lopes M.R."/>
            <person name="Hittinger C.T."/>
            <person name="Goeker M."/>
            <person name="Salamov A.A."/>
            <person name="Wisecaver J.H."/>
            <person name="Long T.M."/>
            <person name="Calvey C.H."/>
            <person name="Aerts A.L."/>
            <person name="Barry K.W."/>
            <person name="Choi C."/>
            <person name="Clum A."/>
            <person name="Coughlan A.Y."/>
            <person name="Deshpande S."/>
            <person name="Douglass A.P."/>
            <person name="Hanson S.J."/>
            <person name="Klenk H.-P."/>
            <person name="LaButti K.M."/>
            <person name="Lapidus A."/>
            <person name="Lindquist E.A."/>
            <person name="Lipzen A.M."/>
            <person name="Meier-Kolthoff J.P."/>
            <person name="Ohm R.A."/>
            <person name="Otillar R.P."/>
            <person name="Pangilinan J.L."/>
            <person name="Peng Y."/>
            <person name="Rokas A."/>
            <person name="Rosa C.A."/>
            <person name="Scheuner C."/>
            <person name="Sibirny A.A."/>
            <person name="Slot J.C."/>
            <person name="Stielow J.B."/>
            <person name="Sun H."/>
            <person name="Kurtzman C.P."/>
            <person name="Blackwell M."/>
            <person name="Grigoriev I.V."/>
            <person name="Jeffries T.W."/>
        </authorList>
    </citation>
    <scope>NUCLEOTIDE SEQUENCE [LARGE SCALE GENOMIC DNA]</scope>
    <source>
        <strain evidence="3">ATCC 58044 / CBS 1984 / NCYC 433 / NRRL Y-366-8</strain>
    </source>
</reference>
<proteinExistence type="predicted"/>
<dbReference type="EMBL" id="KV454211">
    <property type="protein sequence ID" value="ODQ59469.1"/>
    <property type="molecule type" value="Genomic_DNA"/>
</dbReference>
<evidence type="ECO:0000313" key="3">
    <source>
        <dbReference type="Proteomes" id="UP000094112"/>
    </source>
</evidence>
<protein>
    <submittedName>
        <fullName evidence="2">Uncharacterized protein</fullName>
    </submittedName>
</protein>
<accession>A0A1E3P1V6</accession>
<evidence type="ECO:0000256" key="1">
    <source>
        <dbReference type="SAM" id="Coils"/>
    </source>
</evidence>
<organism evidence="2 3">
    <name type="scientific">Wickerhamomyces anomalus (strain ATCC 58044 / CBS 1984 / NCYC 433 / NRRL Y-366-8)</name>
    <name type="common">Yeast</name>
    <name type="synonym">Hansenula anomala</name>
    <dbReference type="NCBI Taxonomy" id="683960"/>
    <lineage>
        <taxon>Eukaryota</taxon>
        <taxon>Fungi</taxon>
        <taxon>Dikarya</taxon>
        <taxon>Ascomycota</taxon>
        <taxon>Saccharomycotina</taxon>
        <taxon>Saccharomycetes</taxon>
        <taxon>Phaffomycetales</taxon>
        <taxon>Wickerhamomycetaceae</taxon>
        <taxon>Wickerhamomyces</taxon>
    </lineage>
</organism>